<organism evidence="4 5">
    <name type="scientific">Algivirga pacifica</name>
    <dbReference type="NCBI Taxonomy" id="1162670"/>
    <lineage>
        <taxon>Bacteria</taxon>
        <taxon>Pseudomonadati</taxon>
        <taxon>Bacteroidota</taxon>
        <taxon>Cytophagia</taxon>
        <taxon>Cytophagales</taxon>
        <taxon>Flammeovirgaceae</taxon>
        <taxon>Algivirga</taxon>
    </lineage>
</organism>
<dbReference type="CDD" id="cd02516">
    <property type="entry name" value="CDP-ME_synthetase"/>
    <property type="match status" value="1"/>
</dbReference>
<dbReference type="RefSeq" id="WP_345370889.1">
    <property type="nucleotide sequence ID" value="NZ_BAABJX010000024.1"/>
</dbReference>
<keyword evidence="1 3" id="KW-0808">Transferase</keyword>
<sequence length="225" mass="25055">MQKYVIIVAGGKGSRMGTSIPKQFLLLQQKPVLMHTLEQFHQTLPEAKIILVLPEKEQQQWLQLCQEYSFSIPHTTTNGGAERFHSVYNGLQQIGQEGIVAIHDGVRPFVAADVIKEAFRVAAKKNNAIVAVPLKDSIRSVSPTGNKAEDRGAYRLIQTPQVFDVSLLKEAYNTPYQSFFTDDASVFEYQGHSIELVEGNYENIKLTTPEDLLFGEAILSNSSST</sequence>
<dbReference type="PANTHER" id="PTHR32125:SF4">
    <property type="entry name" value="2-C-METHYL-D-ERYTHRITOL 4-PHOSPHATE CYTIDYLYLTRANSFERASE, CHLOROPLASTIC"/>
    <property type="match status" value="1"/>
</dbReference>
<dbReference type="Pfam" id="PF01128">
    <property type="entry name" value="IspD"/>
    <property type="match status" value="1"/>
</dbReference>
<accession>A0ABP9D7X0</accession>
<comment type="pathway">
    <text evidence="3">Isoprenoid biosynthesis; isopentenyl diphosphate biosynthesis via DXP pathway; isopentenyl diphosphate from 1-deoxy-D-xylulose 5-phosphate: step 2/6.</text>
</comment>
<dbReference type="NCBIfam" id="NF001186">
    <property type="entry name" value="PRK00155.2-3"/>
    <property type="match status" value="1"/>
</dbReference>
<dbReference type="GO" id="GO:0016779">
    <property type="term" value="F:nucleotidyltransferase activity"/>
    <property type="evidence" value="ECO:0007669"/>
    <property type="project" value="UniProtKB-KW"/>
</dbReference>
<dbReference type="InterPro" id="IPR050088">
    <property type="entry name" value="IspD/TarI_cytidylyltransf_bact"/>
</dbReference>
<comment type="caution">
    <text evidence="4">The sequence shown here is derived from an EMBL/GenBank/DDBJ whole genome shotgun (WGS) entry which is preliminary data.</text>
</comment>
<dbReference type="PANTHER" id="PTHR32125">
    <property type="entry name" value="2-C-METHYL-D-ERYTHRITOL 4-PHOSPHATE CYTIDYLYLTRANSFERASE, CHLOROPLASTIC"/>
    <property type="match status" value="1"/>
</dbReference>
<evidence type="ECO:0000313" key="4">
    <source>
        <dbReference type="EMBL" id="GAA4832105.1"/>
    </source>
</evidence>
<keyword evidence="2 3" id="KW-0548">Nucleotidyltransferase</keyword>
<dbReference type="EMBL" id="BAABJX010000024">
    <property type="protein sequence ID" value="GAA4832105.1"/>
    <property type="molecule type" value="Genomic_DNA"/>
</dbReference>
<name>A0ABP9D7X0_9BACT</name>
<dbReference type="SUPFAM" id="SSF53448">
    <property type="entry name" value="Nucleotide-diphospho-sugar transferases"/>
    <property type="match status" value="1"/>
</dbReference>
<feature type="site" description="Positions MEP for the nucleophilic attack" evidence="3">
    <location>
        <position position="151"/>
    </location>
</feature>
<gene>
    <name evidence="3" type="primary">ispD</name>
    <name evidence="4" type="ORF">GCM10023331_16720</name>
</gene>
<evidence type="ECO:0000256" key="3">
    <source>
        <dbReference type="HAMAP-Rule" id="MF_00108"/>
    </source>
</evidence>
<dbReference type="InterPro" id="IPR001228">
    <property type="entry name" value="IspD"/>
</dbReference>
<dbReference type="NCBIfam" id="TIGR00453">
    <property type="entry name" value="ispD"/>
    <property type="match status" value="1"/>
</dbReference>
<evidence type="ECO:0000256" key="2">
    <source>
        <dbReference type="ARBA" id="ARBA00022695"/>
    </source>
</evidence>
<dbReference type="HAMAP" id="MF_00108">
    <property type="entry name" value="IspD"/>
    <property type="match status" value="1"/>
</dbReference>
<comment type="similarity">
    <text evidence="3">Belongs to the IspD/TarI cytidylyltransferase family. IspD subfamily.</text>
</comment>
<protein>
    <recommendedName>
        <fullName evidence="3">2-C-methyl-D-erythritol 4-phosphate cytidylyltransferase</fullName>
        <ecNumber evidence="3">2.7.7.60</ecNumber>
    </recommendedName>
    <alternativeName>
        <fullName evidence="3">4-diphosphocytidyl-2C-methyl-D-erythritol synthase</fullName>
    </alternativeName>
    <alternativeName>
        <fullName evidence="3">MEP cytidylyltransferase</fullName>
        <shortName evidence="3">MCT</shortName>
    </alternativeName>
</protein>
<feature type="site" description="Transition state stabilizer" evidence="3">
    <location>
        <position position="22"/>
    </location>
</feature>
<comment type="catalytic activity">
    <reaction evidence="3">
        <text>2-C-methyl-D-erythritol 4-phosphate + CTP + H(+) = 4-CDP-2-C-methyl-D-erythritol + diphosphate</text>
        <dbReference type="Rhea" id="RHEA:13429"/>
        <dbReference type="ChEBI" id="CHEBI:15378"/>
        <dbReference type="ChEBI" id="CHEBI:33019"/>
        <dbReference type="ChEBI" id="CHEBI:37563"/>
        <dbReference type="ChEBI" id="CHEBI:57823"/>
        <dbReference type="ChEBI" id="CHEBI:58262"/>
        <dbReference type="EC" id="2.7.7.60"/>
    </reaction>
</comment>
<evidence type="ECO:0000256" key="1">
    <source>
        <dbReference type="ARBA" id="ARBA00022679"/>
    </source>
</evidence>
<comment type="function">
    <text evidence="3">Catalyzes the formation of 4-diphosphocytidyl-2-C-methyl-D-erythritol from CTP and 2-C-methyl-D-erythritol 4-phosphate (MEP).</text>
</comment>
<proteinExistence type="inferred from homology"/>
<feature type="site" description="Transition state stabilizer" evidence="3">
    <location>
        <position position="15"/>
    </location>
</feature>
<reference evidence="5" key="1">
    <citation type="journal article" date="2019" name="Int. J. Syst. Evol. Microbiol.">
        <title>The Global Catalogue of Microorganisms (GCM) 10K type strain sequencing project: providing services to taxonomists for standard genome sequencing and annotation.</title>
        <authorList>
            <consortium name="The Broad Institute Genomics Platform"/>
            <consortium name="The Broad Institute Genome Sequencing Center for Infectious Disease"/>
            <person name="Wu L."/>
            <person name="Ma J."/>
        </authorList>
    </citation>
    <scope>NUCLEOTIDE SEQUENCE [LARGE SCALE GENOMIC DNA]</scope>
    <source>
        <strain evidence="5">JCM 18326</strain>
    </source>
</reference>
<dbReference type="Gene3D" id="3.90.550.10">
    <property type="entry name" value="Spore Coat Polysaccharide Biosynthesis Protein SpsA, Chain A"/>
    <property type="match status" value="1"/>
</dbReference>
<feature type="site" description="Positions MEP for the nucleophilic attack" evidence="3">
    <location>
        <position position="205"/>
    </location>
</feature>
<dbReference type="InterPro" id="IPR029044">
    <property type="entry name" value="Nucleotide-diphossugar_trans"/>
</dbReference>
<keyword evidence="5" id="KW-1185">Reference proteome</keyword>
<keyword evidence="3" id="KW-0414">Isoprene biosynthesis</keyword>
<evidence type="ECO:0000313" key="5">
    <source>
        <dbReference type="Proteomes" id="UP001500298"/>
    </source>
</evidence>
<dbReference type="InterPro" id="IPR034683">
    <property type="entry name" value="IspD/TarI"/>
</dbReference>
<dbReference type="EC" id="2.7.7.60" evidence="3"/>
<dbReference type="Proteomes" id="UP001500298">
    <property type="component" value="Unassembled WGS sequence"/>
</dbReference>